<evidence type="ECO:0000256" key="16">
    <source>
        <dbReference type="RuleBase" id="RU367023"/>
    </source>
</evidence>
<comment type="caution">
    <text evidence="17">The sequence shown here is derived from an EMBL/GenBank/DDBJ whole genome shotgun (WGS) entry which is preliminary data.</text>
</comment>
<keyword evidence="8 16" id="KW-0812">Transmembrane</keyword>
<keyword evidence="6 16" id="KW-0444">Lipid biosynthesis</keyword>
<keyword evidence="12 16" id="KW-0443">Lipid metabolism</keyword>
<proteinExistence type="inferred from homology"/>
<comment type="subcellular location">
    <subcellularLocation>
        <location evidence="1 16">Endoplasmic reticulum membrane</location>
        <topology evidence="1 16">Multi-pass membrane protein</topology>
    </subcellularLocation>
</comment>
<dbReference type="EMBL" id="JAUJLE010000016">
    <property type="protein sequence ID" value="KAK1008124.1"/>
    <property type="molecule type" value="Genomic_DNA"/>
</dbReference>
<keyword evidence="9" id="KW-0319">Glycerol metabolism</keyword>
<evidence type="ECO:0000256" key="12">
    <source>
        <dbReference type="ARBA" id="ARBA00023098"/>
    </source>
</evidence>
<reference evidence="17" key="1">
    <citation type="submission" date="2023-06" db="EMBL/GenBank/DDBJ databases">
        <title>Black Yeasts Isolated from many extreme environments.</title>
        <authorList>
            <person name="Coleine C."/>
            <person name="Stajich J.E."/>
            <person name="Selbmann L."/>
        </authorList>
    </citation>
    <scope>NUCLEOTIDE SEQUENCE</scope>
    <source>
        <strain evidence="17">CCFEE 5200</strain>
    </source>
</reference>
<comment type="caution">
    <text evidence="16">Lacks conserved residue(s) required for the propagation of feature annotation.</text>
</comment>
<evidence type="ECO:0000313" key="17">
    <source>
        <dbReference type="EMBL" id="KAK1008124.1"/>
    </source>
</evidence>
<dbReference type="AlphaFoldDB" id="A0AAN6KWS5"/>
<keyword evidence="18" id="KW-1185">Reference proteome</keyword>
<keyword evidence="14 16" id="KW-0012">Acyltransferase</keyword>
<dbReference type="CDD" id="cd07987">
    <property type="entry name" value="LPLAT_MGAT-like"/>
    <property type="match status" value="1"/>
</dbReference>
<keyword evidence="13 16" id="KW-0472">Membrane</keyword>
<comment type="catalytic activity">
    <reaction evidence="15 16">
        <text>an acyl-CoA + a 1,2-diacyl-sn-glycerol = a triacyl-sn-glycerol + CoA</text>
        <dbReference type="Rhea" id="RHEA:10868"/>
        <dbReference type="ChEBI" id="CHEBI:17815"/>
        <dbReference type="ChEBI" id="CHEBI:57287"/>
        <dbReference type="ChEBI" id="CHEBI:58342"/>
        <dbReference type="ChEBI" id="CHEBI:64615"/>
        <dbReference type="EC" id="2.3.1.20"/>
    </reaction>
</comment>
<organism evidence="17 18">
    <name type="scientific">Friedmanniomyces endolithicus</name>
    <dbReference type="NCBI Taxonomy" id="329885"/>
    <lineage>
        <taxon>Eukaryota</taxon>
        <taxon>Fungi</taxon>
        <taxon>Dikarya</taxon>
        <taxon>Ascomycota</taxon>
        <taxon>Pezizomycotina</taxon>
        <taxon>Dothideomycetes</taxon>
        <taxon>Dothideomycetidae</taxon>
        <taxon>Mycosphaerellales</taxon>
        <taxon>Teratosphaeriaceae</taxon>
        <taxon>Friedmanniomyces</taxon>
    </lineage>
</organism>
<protein>
    <recommendedName>
        <fullName evidence="5 16">Diacylglycerol O-acyltransferase</fullName>
        <ecNumber evidence="5 16">2.3.1.20</ecNumber>
    </recommendedName>
</protein>
<comment type="pathway">
    <text evidence="3">Lipid metabolism.</text>
</comment>
<dbReference type="EC" id="2.3.1.20" evidence="5 16"/>
<dbReference type="Pfam" id="PF03982">
    <property type="entry name" value="DAGAT"/>
    <property type="match status" value="1"/>
</dbReference>
<dbReference type="GO" id="GO:0019432">
    <property type="term" value="P:triglyceride biosynthetic process"/>
    <property type="evidence" value="ECO:0007669"/>
    <property type="project" value="UniProtKB-UniRule"/>
</dbReference>
<evidence type="ECO:0000256" key="13">
    <source>
        <dbReference type="ARBA" id="ARBA00023136"/>
    </source>
</evidence>
<comment type="similarity">
    <text evidence="4 16">Belongs to the diacylglycerol acyltransferase family.</text>
</comment>
<feature type="transmembrane region" description="Helical" evidence="16">
    <location>
        <begin position="12"/>
        <end position="36"/>
    </location>
</feature>
<keyword evidence="10 16" id="KW-0256">Endoplasmic reticulum</keyword>
<evidence type="ECO:0000256" key="7">
    <source>
        <dbReference type="ARBA" id="ARBA00022679"/>
    </source>
</evidence>
<dbReference type="GO" id="GO:0006071">
    <property type="term" value="P:glycerol metabolic process"/>
    <property type="evidence" value="ECO:0007669"/>
    <property type="project" value="UniProtKB-UniRule"/>
</dbReference>
<evidence type="ECO:0000256" key="6">
    <source>
        <dbReference type="ARBA" id="ARBA00022516"/>
    </source>
</evidence>
<evidence type="ECO:0000256" key="2">
    <source>
        <dbReference type="ARBA" id="ARBA00004771"/>
    </source>
</evidence>
<dbReference type="Proteomes" id="UP001175353">
    <property type="component" value="Unassembled WGS sequence"/>
</dbReference>
<comment type="function">
    <text evidence="16">Catalyzes the terminal and only committed step in triacylglycerol synthesis by using diacylglycerol and fatty acyl CoA as substrates.</text>
</comment>
<evidence type="ECO:0000256" key="14">
    <source>
        <dbReference type="ARBA" id="ARBA00023315"/>
    </source>
</evidence>
<dbReference type="GO" id="GO:0004144">
    <property type="term" value="F:diacylglycerol O-acyltransferase activity"/>
    <property type="evidence" value="ECO:0007669"/>
    <property type="project" value="UniProtKB-UniRule"/>
</dbReference>
<dbReference type="SUPFAM" id="SSF69593">
    <property type="entry name" value="Glycerol-3-phosphate (1)-acyltransferase"/>
    <property type="match status" value="1"/>
</dbReference>
<evidence type="ECO:0000313" key="18">
    <source>
        <dbReference type="Proteomes" id="UP001175353"/>
    </source>
</evidence>
<evidence type="ECO:0000256" key="1">
    <source>
        <dbReference type="ARBA" id="ARBA00004477"/>
    </source>
</evidence>
<comment type="pathway">
    <text evidence="2 16">Glycerolipid metabolism; triacylglycerol biosynthesis.</text>
</comment>
<dbReference type="InterPro" id="IPR007130">
    <property type="entry name" value="DAGAT"/>
</dbReference>
<dbReference type="GO" id="GO:0005789">
    <property type="term" value="C:endoplasmic reticulum membrane"/>
    <property type="evidence" value="ECO:0007669"/>
    <property type="project" value="UniProtKB-SubCell"/>
</dbReference>
<evidence type="ECO:0000256" key="8">
    <source>
        <dbReference type="ARBA" id="ARBA00022692"/>
    </source>
</evidence>
<evidence type="ECO:0000256" key="10">
    <source>
        <dbReference type="ARBA" id="ARBA00022824"/>
    </source>
</evidence>
<accession>A0AAN6KWS5</accession>
<evidence type="ECO:0000256" key="9">
    <source>
        <dbReference type="ARBA" id="ARBA00022798"/>
    </source>
</evidence>
<name>A0AAN6KWS5_9PEZI</name>
<keyword evidence="7 17" id="KW-0808">Transferase</keyword>
<evidence type="ECO:0000256" key="3">
    <source>
        <dbReference type="ARBA" id="ARBA00005189"/>
    </source>
</evidence>
<evidence type="ECO:0000256" key="11">
    <source>
        <dbReference type="ARBA" id="ARBA00022989"/>
    </source>
</evidence>
<keyword evidence="11 16" id="KW-1133">Transmembrane helix</keyword>
<evidence type="ECO:0000256" key="5">
    <source>
        <dbReference type="ARBA" id="ARBA00013244"/>
    </source>
</evidence>
<dbReference type="PANTHER" id="PTHR12317">
    <property type="entry name" value="DIACYLGLYCEROL O-ACYLTRANSFERASE"/>
    <property type="match status" value="1"/>
</dbReference>
<gene>
    <name evidence="17" type="primary">DGA1_2</name>
    <name evidence="17" type="ORF">LTR91_003192</name>
</gene>
<dbReference type="PANTHER" id="PTHR12317:SF0">
    <property type="entry name" value="ACYLTRANSFERASE"/>
    <property type="match status" value="1"/>
</dbReference>
<evidence type="ECO:0000256" key="4">
    <source>
        <dbReference type="ARBA" id="ARBA00005420"/>
    </source>
</evidence>
<sequence>MPLQRRLQTCMVLLHTLSIAGGLALFFLLCTIPLLWPILLPYLLYVLLSRASIDGKLSQRSEWLRRSKIWSLFAGYFPARLHRTQELEPTRKYVFGYHPHGIISHGAFAAFGTEALGFSQLFPGITNTLLTLDANFRIPLYRDYALRMGLASVSRESCENLLSHGGPNNEGMGRAITIVVGGARESLDAKPRTLRLVLKRRKGFVKLAIRSGADLVPCLSFGENDLYDQFDGARHPYVHRAQLMVKKMLGFTIPLFHARGVFNYDVGLMPYRRPINIVVGRPIRIQQARNPDPKYVDEMHEAYVTELERIWEEWKGTFARGREGEMEFVE</sequence>
<evidence type="ECO:0000256" key="15">
    <source>
        <dbReference type="ARBA" id="ARBA00048109"/>
    </source>
</evidence>